<feature type="transmembrane region" description="Helical" evidence="2">
    <location>
        <begin position="184"/>
        <end position="208"/>
    </location>
</feature>
<dbReference type="InterPro" id="IPR004513">
    <property type="entry name" value="FtsX"/>
</dbReference>
<dbReference type="EMBL" id="JAVMIP010000004">
    <property type="protein sequence ID" value="MDS3860525.1"/>
    <property type="molecule type" value="Genomic_DNA"/>
</dbReference>
<sequence>MGLKQLPPIQQSETLTRARYLARETQLGLWRGGWLNGAAVLTVAVLLFLFGFGFNIASQIDTAFQQLGSRLEITAYLEPGQAPEPIQTQLEQLPNTAQVILVSKDQAWQELLKDLGASDITTAAENQGLLQNPLVDEFKIIATRGEEVPQLAAAVKTIPGINSVQYLDKALASLQTLSQSAQRLGGILVIALAVTAVAVIATVMQLLAVVRQPEIEIMELVGATPRWIYLPFLVQGAGLGTLGGLLAWGGISLTEQALLQWLGQQGDLLKLLGQLLASSVLGGAGLLLILLLLGAVVGLIGSSFIFLRGVRGTLS</sequence>
<feature type="transmembrane region" description="Helical" evidence="2">
    <location>
        <begin position="34"/>
        <end position="57"/>
    </location>
</feature>
<evidence type="ECO:0000313" key="5">
    <source>
        <dbReference type="Proteomes" id="UP001268256"/>
    </source>
</evidence>
<dbReference type="PANTHER" id="PTHR47755:SF1">
    <property type="entry name" value="CELL DIVISION PROTEIN FTSX"/>
    <property type="match status" value="1"/>
</dbReference>
<keyword evidence="1 2" id="KW-0472">Membrane</keyword>
<organism evidence="4 5">
    <name type="scientific">Pseudocalidococcus azoricus BACA0444</name>
    <dbReference type="NCBI Taxonomy" id="2918990"/>
    <lineage>
        <taxon>Bacteria</taxon>
        <taxon>Bacillati</taxon>
        <taxon>Cyanobacteriota</taxon>
        <taxon>Cyanophyceae</taxon>
        <taxon>Acaryochloridales</taxon>
        <taxon>Thermosynechococcaceae</taxon>
        <taxon>Pseudocalidococcus</taxon>
        <taxon>Pseudocalidococcus azoricus</taxon>
    </lineage>
</organism>
<feature type="domain" description="FtsX extracellular" evidence="3">
    <location>
        <begin position="71"/>
        <end position="164"/>
    </location>
</feature>
<dbReference type="RefSeq" id="WP_322877798.1">
    <property type="nucleotide sequence ID" value="NZ_JAVMIP010000004.1"/>
</dbReference>
<dbReference type="Gene3D" id="3.30.70.3040">
    <property type="match status" value="1"/>
</dbReference>
<dbReference type="PIRSF" id="PIRSF003097">
    <property type="entry name" value="FtsX"/>
    <property type="match status" value="1"/>
</dbReference>
<proteinExistence type="inferred from homology"/>
<name>A0AAE4FR11_9CYAN</name>
<keyword evidence="1" id="KW-1003">Cell membrane</keyword>
<gene>
    <name evidence="4" type="ORF">RIF25_06845</name>
</gene>
<keyword evidence="1" id="KW-0131">Cell cycle</keyword>
<evidence type="ECO:0000256" key="2">
    <source>
        <dbReference type="SAM" id="Phobius"/>
    </source>
</evidence>
<feature type="transmembrane region" description="Helical" evidence="2">
    <location>
        <begin position="228"/>
        <end position="254"/>
    </location>
</feature>
<keyword evidence="2" id="KW-1133">Transmembrane helix</keyword>
<dbReference type="GO" id="GO:0051301">
    <property type="term" value="P:cell division"/>
    <property type="evidence" value="ECO:0007669"/>
    <property type="project" value="UniProtKB-KW"/>
</dbReference>
<dbReference type="GO" id="GO:0016020">
    <property type="term" value="C:membrane"/>
    <property type="evidence" value="ECO:0007669"/>
    <property type="project" value="InterPro"/>
</dbReference>
<dbReference type="AlphaFoldDB" id="A0AAE4FR11"/>
<keyword evidence="2" id="KW-0812">Transmembrane</keyword>
<evidence type="ECO:0000259" key="3">
    <source>
        <dbReference type="Pfam" id="PF18075"/>
    </source>
</evidence>
<evidence type="ECO:0000256" key="1">
    <source>
        <dbReference type="PIRNR" id="PIRNR003097"/>
    </source>
</evidence>
<dbReference type="PANTHER" id="PTHR47755">
    <property type="entry name" value="CELL DIVISION PROTEIN FTSX"/>
    <property type="match status" value="1"/>
</dbReference>
<comment type="similarity">
    <text evidence="1">Belongs to the ABC-4 integral membrane protein family. FtsX subfamily.</text>
</comment>
<reference evidence="5" key="1">
    <citation type="submission" date="2023-07" db="EMBL/GenBank/DDBJ databases">
        <authorList>
            <person name="Luz R."/>
            <person name="Cordeiro R."/>
            <person name="Fonseca A."/>
            <person name="Goncalves V."/>
        </authorList>
    </citation>
    <scope>NUCLEOTIDE SEQUENCE [LARGE SCALE GENOMIC DNA]</scope>
    <source>
        <strain evidence="5">BACA0444</strain>
    </source>
</reference>
<dbReference type="InterPro" id="IPR040690">
    <property type="entry name" value="FtsX_ECD"/>
</dbReference>
<dbReference type="Proteomes" id="UP001268256">
    <property type="component" value="Unassembled WGS sequence"/>
</dbReference>
<comment type="caution">
    <text evidence="4">The sequence shown here is derived from an EMBL/GenBank/DDBJ whole genome shotgun (WGS) entry which is preliminary data.</text>
</comment>
<keyword evidence="5" id="KW-1185">Reference proteome</keyword>
<evidence type="ECO:0000313" key="4">
    <source>
        <dbReference type="EMBL" id="MDS3860525.1"/>
    </source>
</evidence>
<protein>
    <recommendedName>
        <fullName evidence="1">Cell division protein FtsX</fullName>
    </recommendedName>
</protein>
<dbReference type="Pfam" id="PF18075">
    <property type="entry name" value="FtsX_ECD"/>
    <property type="match status" value="1"/>
</dbReference>
<keyword evidence="1 4" id="KW-0132">Cell division</keyword>
<accession>A0AAE4FR11</accession>
<feature type="transmembrane region" description="Helical" evidence="2">
    <location>
        <begin position="275"/>
        <end position="307"/>
    </location>
</feature>